<proteinExistence type="predicted"/>
<dbReference type="AlphaFoldDB" id="A2DXZ1"/>
<feature type="region of interest" description="Disordered" evidence="1">
    <location>
        <begin position="127"/>
        <end position="192"/>
    </location>
</feature>
<feature type="region of interest" description="Disordered" evidence="1">
    <location>
        <begin position="233"/>
        <end position="258"/>
    </location>
</feature>
<feature type="compositionally biased region" description="Basic and acidic residues" evidence="1">
    <location>
        <begin position="147"/>
        <end position="157"/>
    </location>
</feature>
<dbReference type="VEuPathDB" id="TrichDB:TVAG_038330"/>
<evidence type="ECO:0000313" key="3">
    <source>
        <dbReference type="Proteomes" id="UP000001542"/>
    </source>
</evidence>
<evidence type="ECO:0000256" key="1">
    <source>
        <dbReference type="SAM" id="MobiDB-lite"/>
    </source>
</evidence>
<dbReference type="VEuPathDB" id="TrichDB:TVAGG3_0960970"/>
<reference evidence="2" key="1">
    <citation type="submission" date="2006-10" db="EMBL/GenBank/DDBJ databases">
        <authorList>
            <person name="Amadeo P."/>
            <person name="Zhao Q."/>
            <person name="Wortman J."/>
            <person name="Fraser-Liggett C."/>
            <person name="Carlton J."/>
        </authorList>
    </citation>
    <scope>NUCLEOTIDE SEQUENCE</scope>
    <source>
        <strain evidence="2">G3</strain>
    </source>
</reference>
<dbReference type="InParanoid" id="A2DXZ1"/>
<name>A2DXZ1_TRIV3</name>
<dbReference type="EMBL" id="DS113266">
    <property type="protein sequence ID" value="EAY14727.1"/>
    <property type="molecule type" value="Genomic_DNA"/>
</dbReference>
<keyword evidence="3" id="KW-1185">Reference proteome</keyword>
<sequence>MSGDDAGSEGNVKSIVDMRKIKRRVQFKVRWSEEEKILDENGNEMHRPDEWINYRDISANYTIIEFFNETADSEKYEIFKKLYPKSYVVKEIEKAYAGKAYNSNDESENSSDSPQFIQQVDEVINIDDSDSDESDDSPKILEATTIDAKKQKSKPSDDPVLITDKKKKKSRKVKDPILISHNSDNSSDKSDLEKDLKYIEELQKKTLQSRESPKKELQIPDNKITVLPIQVMKPVEKEEKPTPVNSNQKQPHPKRKKIQIGKSNAKLIEITCSPEENYNYEINDAEINVGEINNEDTTKPYLYQVRKIIDIINDSDEMWAILEVADEPEPKRVKLCYARYLWPDQVINYLMDQVLTKSDNNFTPDLQSNKKDELNLLIERELAK</sequence>
<accession>A2DXZ1</accession>
<evidence type="ECO:0008006" key="4">
    <source>
        <dbReference type="Google" id="ProtNLM"/>
    </source>
</evidence>
<dbReference type="RefSeq" id="XP_001326950.1">
    <property type="nucleotide sequence ID" value="XM_001326915.1"/>
</dbReference>
<dbReference type="Proteomes" id="UP000001542">
    <property type="component" value="Unassembled WGS sequence"/>
</dbReference>
<evidence type="ECO:0000313" key="2">
    <source>
        <dbReference type="EMBL" id="EAY14727.1"/>
    </source>
</evidence>
<organism evidence="2 3">
    <name type="scientific">Trichomonas vaginalis (strain ATCC PRA-98 / G3)</name>
    <dbReference type="NCBI Taxonomy" id="412133"/>
    <lineage>
        <taxon>Eukaryota</taxon>
        <taxon>Metamonada</taxon>
        <taxon>Parabasalia</taxon>
        <taxon>Trichomonadida</taxon>
        <taxon>Trichomonadidae</taxon>
        <taxon>Trichomonas</taxon>
    </lineage>
</organism>
<reference evidence="2" key="2">
    <citation type="journal article" date="2007" name="Science">
        <title>Draft genome sequence of the sexually transmitted pathogen Trichomonas vaginalis.</title>
        <authorList>
            <person name="Carlton J.M."/>
            <person name="Hirt R.P."/>
            <person name="Silva J.C."/>
            <person name="Delcher A.L."/>
            <person name="Schatz M."/>
            <person name="Zhao Q."/>
            <person name="Wortman J.R."/>
            <person name="Bidwell S.L."/>
            <person name="Alsmark U.C.M."/>
            <person name="Besteiro S."/>
            <person name="Sicheritz-Ponten T."/>
            <person name="Noel C.J."/>
            <person name="Dacks J.B."/>
            <person name="Foster P.G."/>
            <person name="Simillion C."/>
            <person name="Van de Peer Y."/>
            <person name="Miranda-Saavedra D."/>
            <person name="Barton G.J."/>
            <person name="Westrop G.D."/>
            <person name="Mueller S."/>
            <person name="Dessi D."/>
            <person name="Fiori P.L."/>
            <person name="Ren Q."/>
            <person name="Paulsen I."/>
            <person name="Zhang H."/>
            <person name="Bastida-Corcuera F.D."/>
            <person name="Simoes-Barbosa A."/>
            <person name="Brown M.T."/>
            <person name="Hayes R.D."/>
            <person name="Mukherjee M."/>
            <person name="Okumura C.Y."/>
            <person name="Schneider R."/>
            <person name="Smith A.J."/>
            <person name="Vanacova S."/>
            <person name="Villalvazo M."/>
            <person name="Haas B.J."/>
            <person name="Pertea M."/>
            <person name="Feldblyum T.V."/>
            <person name="Utterback T.R."/>
            <person name="Shu C.L."/>
            <person name="Osoegawa K."/>
            <person name="de Jong P.J."/>
            <person name="Hrdy I."/>
            <person name="Horvathova L."/>
            <person name="Zubacova Z."/>
            <person name="Dolezal P."/>
            <person name="Malik S.B."/>
            <person name="Logsdon J.M. Jr."/>
            <person name="Henze K."/>
            <person name="Gupta A."/>
            <person name="Wang C.C."/>
            <person name="Dunne R.L."/>
            <person name="Upcroft J.A."/>
            <person name="Upcroft P."/>
            <person name="White O."/>
            <person name="Salzberg S.L."/>
            <person name="Tang P."/>
            <person name="Chiu C.-H."/>
            <person name="Lee Y.-S."/>
            <person name="Embley T.M."/>
            <person name="Coombs G.H."/>
            <person name="Mottram J.C."/>
            <person name="Tachezy J."/>
            <person name="Fraser-Liggett C.M."/>
            <person name="Johnson P.J."/>
        </authorList>
    </citation>
    <scope>NUCLEOTIDE SEQUENCE [LARGE SCALE GENOMIC DNA]</scope>
    <source>
        <strain evidence="2">G3</strain>
    </source>
</reference>
<dbReference type="KEGG" id="tva:4772720"/>
<protein>
    <recommendedName>
        <fullName evidence="4">Chromo domain-containing protein</fullName>
    </recommendedName>
</protein>
<gene>
    <name evidence="2" type="ORF">TVAG_038330</name>
</gene>